<keyword evidence="3" id="KW-1185">Reference proteome</keyword>
<dbReference type="AlphaFoldDB" id="A0A2Z2HJE2"/>
<dbReference type="PANTHER" id="PTHR37953:SF1">
    <property type="entry name" value="UPF0127 PROTEIN MJ1496"/>
    <property type="match status" value="1"/>
</dbReference>
<dbReference type="PANTHER" id="PTHR37953">
    <property type="entry name" value="UPF0127 PROTEIN MJ1496"/>
    <property type="match status" value="1"/>
</dbReference>
<keyword evidence="1" id="KW-0812">Transmembrane</keyword>
<keyword evidence="1" id="KW-1133">Transmembrane helix</keyword>
<dbReference type="InterPro" id="IPR003795">
    <property type="entry name" value="DUF192"/>
</dbReference>
<dbReference type="RefSeq" id="WP_086907353.1">
    <property type="nucleotide sequence ID" value="NZ_CP021324.1"/>
</dbReference>
<evidence type="ECO:0000256" key="1">
    <source>
        <dbReference type="SAM" id="Phobius"/>
    </source>
</evidence>
<dbReference type="KEGG" id="nct:NMSP_0586"/>
<dbReference type="Gene3D" id="2.60.120.1140">
    <property type="entry name" value="Protein of unknown function DUF192"/>
    <property type="match status" value="1"/>
</dbReference>
<dbReference type="OrthoDB" id="6763at2157"/>
<dbReference type="InterPro" id="IPR038695">
    <property type="entry name" value="Saro_0823-like_sf"/>
</dbReference>
<sequence>MTTRAQALIPIFIAAVIIGSIGLLTLPSEIKLEQVKFPKGMIKVDDTLLEVQIADTEPTRVRGLMFQDQLPLDQGMLFVFPEQGLYSLWMLNMQFELDMIWFDSDGKVVHIKTNVPPCVIPVEIAAGCPSFVPDGEATYILEVTSGFVEQNNITKDSIMEIISI</sequence>
<evidence type="ECO:0000313" key="2">
    <source>
        <dbReference type="EMBL" id="ARS64207.1"/>
    </source>
</evidence>
<organism evidence="2 3">
    <name type="scientific">Candidatus Nitrosomarinus catalinensis</name>
    <dbReference type="NCBI Taxonomy" id="1898749"/>
    <lineage>
        <taxon>Archaea</taxon>
        <taxon>Nitrososphaerota</taxon>
        <taxon>Nitrososphaeria</taxon>
        <taxon>Nitrosopumilales</taxon>
        <taxon>Nitrosopumilaceae</taxon>
        <taxon>Candidatus Nitrosomarinus</taxon>
    </lineage>
</organism>
<gene>
    <name evidence="2" type="ORF">NMSP_0586</name>
</gene>
<evidence type="ECO:0000313" key="3">
    <source>
        <dbReference type="Proteomes" id="UP000249949"/>
    </source>
</evidence>
<dbReference type="Pfam" id="PF02643">
    <property type="entry name" value="DUF192"/>
    <property type="match status" value="1"/>
</dbReference>
<protein>
    <recommendedName>
        <fullName evidence="4">ACR</fullName>
    </recommendedName>
</protein>
<reference evidence="2 3" key="1">
    <citation type="journal article" date="2017" name="Environ. Microbiol.">
        <title>Genome and epigenome of a novel marine Thaumarchaeota strain suggest viral infection, phosphorothioation DNA modification and multiple restriction systems.</title>
        <authorList>
            <person name="Ahlgren N.A."/>
            <person name="Chen Y."/>
            <person name="Needham D.M."/>
            <person name="Parada A.E."/>
            <person name="Sachdeva R."/>
            <person name="Trinh V."/>
            <person name="Chen T."/>
            <person name="Fuhrman J.A."/>
        </authorList>
    </citation>
    <scope>NUCLEOTIDE SEQUENCE [LARGE SCALE GENOMIC DNA]</scope>
    <source>
        <strain evidence="2 3">SPOT01</strain>
    </source>
</reference>
<dbReference type="Proteomes" id="UP000249949">
    <property type="component" value="Chromosome"/>
</dbReference>
<keyword evidence="1" id="KW-0472">Membrane</keyword>
<accession>A0A2Z2HJE2</accession>
<evidence type="ECO:0008006" key="4">
    <source>
        <dbReference type="Google" id="ProtNLM"/>
    </source>
</evidence>
<proteinExistence type="predicted"/>
<dbReference type="EMBL" id="CP021324">
    <property type="protein sequence ID" value="ARS64207.1"/>
    <property type="molecule type" value="Genomic_DNA"/>
</dbReference>
<dbReference type="GeneID" id="32901072"/>
<feature type="transmembrane region" description="Helical" evidence="1">
    <location>
        <begin position="6"/>
        <end position="26"/>
    </location>
</feature>
<name>A0A2Z2HJE2_9ARCH</name>